<evidence type="ECO:0000313" key="9">
    <source>
        <dbReference type="EMBL" id="GEK27957.1"/>
    </source>
</evidence>
<dbReference type="SMART" id="SM00842">
    <property type="entry name" value="FtsA"/>
    <property type="match status" value="1"/>
</dbReference>
<evidence type="ECO:0000313" key="10">
    <source>
        <dbReference type="EMBL" id="KRN96119.1"/>
    </source>
</evidence>
<evidence type="ECO:0000256" key="5">
    <source>
        <dbReference type="HAMAP-Rule" id="MF_02033"/>
    </source>
</evidence>
<evidence type="ECO:0000256" key="2">
    <source>
        <dbReference type="ARBA" id="ARBA00022618"/>
    </source>
</evidence>
<comment type="subcellular location">
    <subcellularLocation>
        <location evidence="5">Cell membrane</location>
        <topology evidence="5">Peripheral membrane protein</topology>
        <orientation evidence="5">Cytoplasmic side</orientation>
    </subcellularLocation>
    <text evidence="5">Localizes to the Z ring in an FtsZ-dependent manner. Targeted to the membrane through a conserved C-terminal amphipathic helix.</text>
</comment>
<evidence type="ECO:0000256" key="7">
    <source>
        <dbReference type="SAM" id="MobiDB-lite"/>
    </source>
</evidence>
<dbReference type="PIRSF" id="PIRSF003101">
    <property type="entry name" value="FtsA"/>
    <property type="match status" value="1"/>
</dbReference>
<comment type="similarity">
    <text evidence="5 6">Belongs to the FtsA/MreB family.</text>
</comment>
<keyword evidence="3 5" id="KW-0472">Membrane</keyword>
<proteinExistence type="inferred from homology"/>
<feature type="region of interest" description="Disordered" evidence="7">
    <location>
        <begin position="399"/>
        <end position="440"/>
    </location>
</feature>
<dbReference type="Proteomes" id="UP000321429">
    <property type="component" value="Unassembled WGS sequence"/>
</dbReference>
<evidence type="ECO:0000313" key="11">
    <source>
        <dbReference type="Proteomes" id="UP000051139"/>
    </source>
</evidence>
<reference evidence="10 11" key="1">
    <citation type="journal article" date="2015" name="Genome Announc.">
        <title>Expanding the biotechnology potential of lactobacilli through comparative genomics of 213 strains and associated genera.</title>
        <authorList>
            <person name="Sun Z."/>
            <person name="Harris H.M."/>
            <person name="McCann A."/>
            <person name="Guo C."/>
            <person name="Argimon S."/>
            <person name="Zhang W."/>
            <person name="Yang X."/>
            <person name="Jeffery I.B."/>
            <person name="Cooney J.C."/>
            <person name="Kagawa T.F."/>
            <person name="Liu W."/>
            <person name="Song Y."/>
            <person name="Salvetti E."/>
            <person name="Wrobel A."/>
            <person name="Rasinkangas P."/>
            <person name="Parkhill J."/>
            <person name="Rea M.C."/>
            <person name="O'Sullivan O."/>
            <person name="Ritari J."/>
            <person name="Douillard F.P."/>
            <person name="Paul Ross R."/>
            <person name="Yang R."/>
            <person name="Briner A.E."/>
            <person name="Felis G.E."/>
            <person name="de Vos W.M."/>
            <person name="Barrangou R."/>
            <person name="Klaenhammer T.R."/>
            <person name="Caufield P.W."/>
            <person name="Cui Y."/>
            <person name="Zhang H."/>
            <person name="O'Toole P.W."/>
        </authorList>
    </citation>
    <scope>NUCLEOTIDE SEQUENCE [LARGE SCALE GENOMIC DNA]</scope>
    <source>
        <strain evidence="10 11">DSM 22696</strain>
    </source>
</reference>
<dbReference type="GO" id="GO:0032153">
    <property type="term" value="C:cell division site"/>
    <property type="evidence" value="ECO:0007669"/>
    <property type="project" value="UniProtKB-UniRule"/>
</dbReference>
<dbReference type="InterPro" id="IPR050696">
    <property type="entry name" value="FtsA/MreB"/>
</dbReference>
<dbReference type="Pfam" id="PF14450">
    <property type="entry name" value="FtsA"/>
    <property type="match status" value="1"/>
</dbReference>
<dbReference type="NCBIfam" id="TIGR01174">
    <property type="entry name" value="ftsA"/>
    <property type="match status" value="1"/>
</dbReference>
<comment type="function">
    <text evidence="5 6">Cell division protein that is involved in the assembly of the Z ring. May serve as a membrane anchor for the Z ring.</text>
</comment>
<dbReference type="OrthoDB" id="9768127at2"/>
<evidence type="ECO:0000313" key="12">
    <source>
        <dbReference type="Proteomes" id="UP000321429"/>
    </source>
</evidence>
<dbReference type="PANTHER" id="PTHR32432">
    <property type="entry name" value="CELL DIVISION PROTEIN FTSA-RELATED"/>
    <property type="match status" value="1"/>
</dbReference>
<evidence type="ECO:0000256" key="6">
    <source>
        <dbReference type="PIRNR" id="PIRNR003101"/>
    </source>
</evidence>
<evidence type="ECO:0000256" key="4">
    <source>
        <dbReference type="ARBA" id="ARBA00023306"/>
    </source>
</evidence>
<keyword evidence="4 5" id="KW-0131">Cell cycle</keyword>
<sequence length="448" mass="47641">MDNPEIFVGLDIGTTTIKVVVAESNHGEMNVIGAGTQPARGLSRGVIVDIDQAAGAIKAAVQQAEQKANVQIDSVLLGIPANQLKIEPTSGMVAVADGNQAREITDRDVQNVTNAALLQSLPPEREIIAIAADEFVVDGFDEIKDPRGMMGVRLEMHGTLYTGPKTIIHNAKKAVEQAGLHVADVTVTPLALGQTILNDGEQDFGTVIIDLGGGQTTAAVIHDHQLKYATVDQEGGDFITKDISVVLNTSLDNAEQLKRDYGFANADLASDDNRFPVQVVGQPDPVQVSEHYLAEIIEARLQQIFETLRASLDEVSALELPGGVVLTGGVAALPGIVELAADVLGANVRIYVPEQMGLRHPQNATALALINHSGQQSETQRLVNGALMGEFVPQAAPVSTEPQQSQRQRVANEAANQAAGSTAPKARPAKPKKDRQGSISDFFRNFFD</sequence>
<feature type="compositionally biased region" description="Polar residues" evidence="7">
    <location>
        <begin position="400"/>
        <end position="420"/>
    </location>
</feature>
<dbReference type="STRING" id="348151.IV55_GL001502"/>
<evidence type="ECO:0000259" key="8">
    <source>
        <dbReference type="SMART" id="SM00842"/>
    </source>
</evidence>
<dbReference type="PATRIC" id="fig|348151.3.peg.1549"/>
<dbReference type="InterPro" id="IPR043129">
    <property type="entry name" value="ATPase_NBD"/>
</dbReference>
<organism evidence="10 11">
    <name type="scientific">Furfurilactobacillus siliginis</name>
    <dbReference type="NCBI Taxonomy" id="348151"/>
    <lineage>
        <taxon>Bacteria</taxon>
        <taxon>Bacillati</taxon>
        <taxon>Bacillota</taxon>
        <taxon>Bacilli</taxon>
        <taxon>Lactobacillales</taxon>
        <taxon>Lactobacillaceae</taxon>
        <taxon>Furfurilactobacillus</taxon>
    </lineage>
</organism>
<feature type="domain" description="SHS2" evidence="8">
    <location>
        <begin position="7"/>
        <end position="196"/>
    </location>
</feature>
<dbReference type="AlphaFoldDB" id="A0A0R2LBP6"/>
<dbReference type="InterPro" id="IPR020823">
    <property type="entry name" value="Cell_div_FtsA"/>
</dbReference>
<dbReference type="EMBL" id="BJUD01000002">
    <property type="protein sequence ID" value="GEK27957.1"/>
    <property type="molecule type" value="Genomic_DNA"/>
</dbReference>
<gene>
    <name evidence="5 9" type="primary">ftsA</name>
    <name evidence="10" type="ORF">IV55_GL001502</name>
    <name evidence="9" type="ORF">LSI01_02680</name>
</gene>
<comment type="caution">
    <text evidence="10">The sequence shown here is derived from an EMBL/GenBank/DDBJ whole genome shotgun (WGS) entry which is preliminary data.</text>
</comment>
<comment type="subunit">
    <text evidence="5">Self-interacts. Interacts with FtsZ.</text>
</comment>
<dbReference type="Proteomes" id="UP000051139">
    <property type="component" value="Unassembled WGS sequence"/>
</dbReference>
<evidence type="ECO:0000256" key="1">
    <source>
        <dbReference type="ARBA" id="ARBA00022475"/>
    </source>
</evidence>
<keyword evidence="11" id="KW-1185">Reference proteome</keyword>
<dbReference type="InterPro" id="IPR003494">
    <property type="entry name" value="SHS2_FtsA"/>
</dbReference>
<dbReference type="GO" id="GO:0043093">
    <property type="term" value="P:FtsZ-dependent cytokinesis"/>
    <property type="evidence" value="ECO:0007669"/>
    <property type="project" value="UniProtKB-UniRule"/>
</dbReference>
<protein>
    <recommendedName>
        <fullName evidence="5 6">Cell division protein FtsA</fullName>
    </recommendedName>
</protein>
<keyword evidence="1 5" id="KW-1003">Cell membrane</keyword>
<dbReference type="GO" id="GO:0009898">
    <property type="term" value="C:cytoplasmic side of plasma membrane"/>
    <property type="evidence" value="ECO:0007669"/>
    <property type="project" value="UniProtKB-UniRule"/>
</dbReference>
<name>A0A0R2LBP6_9LACO</name>
<dbReference type="RefSeq" id="WP_057809859.1">
    <property type="nucleotide sequence ID" value="NZ_BJUD01000002.1"/>
</dbReference>
<dbReference type="Pfam" id="PF02491">
    <property type="entry name" value="SHS2_FTSA"/>
    <property type="match status" value="1"/>
</dbReference>
<dbReference type="PANTHER" id="PTHR32432:SF4">
    <property type="entry name" value="CELL DIVISION PROTEIN FTSA"/>
    <property type="match status" value="1"/>
</dbReference>
<dbReference type="HAMAP" id="MF_02033">
    <property type="entry name" value="FtsA"/>
    <property type="match status" value="1"/>
</dbReference>
<evidence type="ECO:0000256" key="3">
    <source>
        <dbReference type="ARBA" id="ARBA00023136"/>
    </source>
</evidence>
<reference evidence="9 12" key="2">
    <citation type="submission" date="2019-07" db="EMBL/GenBank/DDBJ databases">
        <title>Whole genome shotgun sequence of Lactobacillus siliginis NBRC 101315.</title>
        <authorList>
            <person name="Hosoyama A."/>
            <person name="Uohara A."/>
            <person name="Ohji S."/>
            <person name="Ichikawa N."/>
        </authorList>
    </citation>
    <scope>NUCLEOTIDE SEQUENCE [LARGE SCALE GENOMIC DNA]</scope>
    <source>
        <strain evidence="9 12">NBRC 101315</strain>
    </source>
</reference>
<dbReference type="EMBL" id="JQCB01000005">
    <property type="protein sequence ID" value="KRN96119.1"/>
    <property type="molecule type" value="Genomic_DNA"/>
</dbReference>
<dbReference type="Gene3D" id="3.30.420.40">
    <property type="match status" value="2"/>
</dbReference>
<accession>A0A0R2LBP6</accession>
<dbReference type="CDD" id="cd24048">
    <property type="entry name" value="ASKHA_NBD_FtsA"/>
    <property type="match status" value="1"/>
</dbReference>
<keyword evidence="2 5" id="KW-0132">Cell division</keyword>
<dbReference type="SUPFAM" id="SSF53067">
    <property type="entry name" value="Actin-like ATPase domain"/>
    <property type="match status" value="2"/>
</dbReference>